<dbReference type="Proteomes" id="UP000472267">
    <property type="component" value="Chromosome 2"/>
</dbReference>
<reference evidence="4" key="2">
    <citation type="submission" date="2025-08" db="UniProtKB">
        <authorList>
            <consortium name="Ensembl"/>
        </authorList>
    </citation>
    <scope>IDENTIFICATION</scope>
</reference>
<protein>
    <recommendedName>
        <fullName evidence="3">WW domain-containing protein</fullName>
    </recommendedName>
</protein>
<dbReference type="SUPFAM" id="SSF51045">
    <property type="entry name" value="WW domain"/>
    <property type="match status" value="1"/>
</dbReference>
<dbReference type="SMART" id="SM00456">
    <property type="entry name" value="WW"/>
    <property type="match status" value="1"/>
</dbReference>
<reference evidence="4" key="1">
    <citation type="submission" date="2019-06" db="EMBL/GenBank/DDBJ databases">
        <authorList>
            <consortium name="Wellcome Sanger Institute Data Sharing"/>
        </authorList>
    </citation>
    <scope>NUCLEOTIDE SEQUENCE [LARGE SCALE GENOMIC DNA]</scope>
</reference>
<feature type="region of interest" description="Disordered" evidence="2">
    <location>
        <begin position="449"/>
        <end position="470"/>
    </location>
</feature>
<dbReference type="InterPro" id="IPR001202">
    <property type="entry name" value="WW_dom"/>
</dbReference>
<feature type="region of interest" description="Disordered" evidence="2">
    <location>
        <begin position="226"/>
        <end position="281"/>
    </location>
</feature>
<feature type="compositionally biased region" description="Polar residues" evidence="2">
    <location>
        <begin position="834"/>
        <end position="878"/>
    </location>
</feature>
<dbReference type="Ensembl" id="ENSSFAT00005024442.1">
    <property type="protein sequence ID" value="ENSSFAP00005023480.1"/>
    <property type="gene ID" value="ENSSFAG00005012142.1"/>
</dbReference>
<accession>A0A672H0R0</accession>
<feature type="region of interest" description="Disordered" evidence="2">
    <location>
        <begin position="187"/>
        <end position="214"/>
    </location>
</feature>
<evidence type="ECO:0000256" key="1">
    <source>
        <dbReference type="SAM" id="Coils"/>
    </source>
</evidence>
<feature type="region of interest" description="Disordered" evidence="2">
    <location>
        <begin position="766"/>
        <end position="791"/>
    </location>
</feature>
<evidence type="ECO:0000313" key="4">
    <source>
        <dbReference type="Ensembl" id="ENSSFAP00005023480.1"/>
    </source>
</evidence>
<feature type="region of interest" description="Disordered" evidence="2">
    <location>
        <begin position="808"/>
        <end position="922"/>
    </location>
</feature>
<dbReference type="InParanoid" id="A0A672H0R0"/>
<organism evidence="4 5">
    <name type="scientific">Salarias fasciatus</name>
    <name type="common">Jewelled blenny</name>
    <name type="synonym">Blennius fasciatus</name>
    <dbReference type="NCBI Taxonomy" id="181472"/>
    <lineage>
        <taxon>Eukaryota</taxon>
        <taxon>Metazoa</taxon>
        <taxon>Chordata</taxon>
        <taxon>Craniata</taxon>
        <taxon>Vertebrata</taxon>
        <taxon>Euteleostomi</taxon>
        <taxon>Actinopterygii</taxon>
        <taxon>Neopterygii</taxon>
        <taxon>Teleostei</taxon>
        <taxon>Neoteleostei</taxon>
        <taxon>Acanthomorphata</taxon>
        <taxon>Ovalentaria</taxon>
        <taxon>Blenniimorphae</taxon>
        <taxon>Blenniiformes</taxon>
        <taxon>Blennioidei</taxon>
        <taxon>Blenniidae</taxon>
        <taxon>Salariinae</taxon>
        <taxon>Salarias</taxon>
    </lineage>
</organism>
<feature type="region of interest" description="Disordered" evidence="2">
    <location>
        <begin position="102"/>
        <end position="171"/>
    </location>
</feature>
<feature type="region of interest" description="Disordered" evidence="2">
    <location>
        <begin position="328"/>
        <end position="351"/>
    </location>
</feature>
<feature type="compositionally biased region" description="Basic and acidic residues" evidence="2">
    <location>
        <begin position="913"/>
        <end position="922"/>
    </location>
</feature>
<feature type="compositionally biased region" description="Low complexity" evidence="2">
    <location>
        <begin position="897"/>
        <end position="910"/>
    </location>
</feature>
<feature type="compositionally biased region" description="Basic residues" evidence="2">
    <location>
        <begin position="109"/>
        <end position="121"/>
    </location>
</feature>
<dbReference type="Gene3D" id="3.30.1470.10">
    <property type="entry name" value="Photosystem I PsaD, reaction center subunit II"/>
    <property type="match status" value="1"/>
</dbReference>
<dbReference type="Pfam" id="PF00397">
    <property type="entry name" value="WW"/>
    <property type="match status" value="1"/>
</dbReference>
<dbReference type="PROSITE" id="PS50020">
    <property type="entry name" value="WW_DOMAIN_2"/>
    <property type="match status" value="1"/>
</dbReference>
<dbReference type="PANTHER" id="PTHR21715:SF0">
    <property type="entry name" value="RH04127P"/>
    <property type="match status" value="1"/>
</dbReference>
<proteinExistence type="predicted"/>
<keyword evidence="1" id="KW-0175">Coiled coil</keyword>
<evidence type="ECO:0000259" key="3">
    <source>
        <dbReference type="PROSITE" id="PS50020"/>
    </source>
</evidence>
<feature type="compositionally biased region" description="Polar residues" evidence="2">
    <location>
        <begin position="809"/>
        <end position="819"/>
    </location>
</feature>
<feature type="region of interest" description="Disordered" evidence="2">
    <location>
        <begin position="398"/>
        <end position="428"/>
    </location>
</feature>
<name>A0A672H0R0_SALFA</name>
<sequence length="922" mass="107326">MSIATPWGKQVVCVEEHDEDYEPTEEDIREFAIDLGIDPDTEPELLFLAREGYVARLPPEWRPCKDEEGNLYYFNFSTGQSAWEHPTNEYFRRLVEQERELIRHATPGAKKRLTKKRAAKTKHLDTTPGASTSSLGASPSPLRKLPPLRGIQAPSQDSLPDPFPVLQSSLSRTPNLLREPVQTFSRLPSIGAHSSLTSIQEETGPGSRGSHKPRKKVHFALDEVRGGLQDEETDSSPSENAPDSPVSDRLLKNVHFNLNEPRGGLQDEDKGRDLVPPERRTKPEFQDLAMSRNQSSKVFPLQDCEAGRKLEEASSSVDVQLDSKDLTGRLRPLEEKEKVRRDTEPELEEARELMLKDKERKIQRLKQELQKQEEQEERRLTEQNEEILRTLRQRLHSRRTEEEAKLIRESEQKLEEFKQSAQKEREQLQHQMREEITTNLKELQFSIEKEREAERSRMEDQRQRMLKDKERRIQRLKQELQKQEEQEERRLKEQNEEILGTLQQRLHSRRTEEEAKLIRESEQKLEGFKQCAQKEMEEFQHQMREDRTAFLKELQFSIEKEREAEPKCTPRAGTLGADWVSPRSQLHLAEYRWQLSGVLREVRDEVEREHERKLEQMKQQHRREISSIREKYQEEKAAQRDEMLSSLQFDRQQLQDSLSLQLDALRLELDAQINNTQLAHSRKQSELRDLASQLELEEQQLKIKEALLLAKAEELQRRREKLSEEQLLVDREVKTLPWLIQERDQLKEQLREEKARALEDRIRAREQERRLEEERDQALRESRRAEEETARLQGRVAELQGRCDRLSLRGSQLDQQTGEQRLIPSFSAPPPAVRTSQSSLAFAPMSDSTATPLFSTPISTSTSGVARTSDQLANSRWSSRFPGASIDPVTSRTQRTSWASSSYAAGSSQSLGLDHKNSIRET</sequence>
<keyword evidence="5" id="KW-1185">Reference proteome</keyword>
<feature type="compositionally biased region" description="Polar residues" evidence="2">
    <location>
        <begin position="187"/>
        <end position="201"/>
    </location>
</feature>
<dbReference type="PANTHER" id="PTHR21715">
    <property type="entry name" value="RH04127P"/>
    <property type="match status" value="1"/>
</dbReference>
<evidence type="ECO:0000313" key="5">
    <source>
        <dbReference type="Proteomes" id="UP000472267"/>
    </source>
</evidence>
<dbReference type="InterPro" id="IPR036020">
    <property type="entry name" value="WW_dom_sf"/>
</dbReference>
<feature type="compositionally biased region" description="Low complexity" evidence="2">
    <location>
        <begin position="138"/>
        <end position="149"/>
    </location>
</feature>
<feature type="coiled-coil region" evidence="1">
    <location>
        <begin position="599"/>
        <end position="638"/>
    </location>
</feature>
<dbReference type="OMA" id="RRTRHQW"/>
<feature type="compositionally biased region" description="Polar residues" evidence="2">
    <location>
        <begin position="128"/>
        <end position="137"/>
    </location>
</feature>
<feature type="compositionally biased region" description="Basic and acidic residues" evidence="2">
    <location>
        <begin position="265"/>
        <end position="281"/>
    </location>
</feature>
<reference evidence="4" key="3">
    <citation type="submission" date="2025-09" db="UniProtKB">
        <authorList>
            <consortium name="Ensembl"/>
        </authorList>
    </citation>
    <scope>IDENTIFICATION</scope>
</reference>
<dbReference type="CDD" id="cd00201">
    <property type="entry name" value="WW"/>
    <property type="match status" value="1"/>
</dbReference>
<feature type="domain" description="WW" evidence="3">
    <location>
        <begin position="55"/>
        <end position="88"/>
    </location>
</feature>
<dbReference type="InterPro" id="IPR053233">
    <property type="entry name" value="ABRA-related"/>
</dbReference>
<feature type="compositionally biased region" description="Basic and acidic residues" evidence="2">
    <location>
        <begin position="766"/>
        <end position="790"/>
    </location>
</feature>
<evidence type="ECO:0000256" key="2">
    <source>
        <dbReference type="SAM" id="MobiDB-lite"/>
    </source>
</evidence>
<dbReference type="AlphaFoldDB" id="A0A672H0R0"/>